<sequence>MIIKDEKTRRIIFLLSWLLLATGLALVEWSHSKIIAILLFTIITVMAVFSFFSMTKAQEKNNESDPKVNDSVDSNMMANRTRKIIYLLSWFLFAIVTAVITWRYLKIIAALVFIAITAVSVFSFFSIIKVEGKKQ</sequence>
<feature type="transmembrane region" description="Helical" evidence="1">
    <location>
        <begin position="84"/>
        <end position="102"/>
    </location>
</feature>
<organism evidence="2 3">
    <name type="scientific">Streptococcus mutans SM6</name>
    <dbReference type="NCBI Taxonomy" id="857119"/>
    <lineage>
        <taxon>Bacteria</taxon>
        <taxon>Bacillati</taxon>
        <taxon>Bacillota</taxon>
        <taxon>Bacilli</taxon>
        <taxon>Lactobacillales</taxon>
        <taxon>Streptococcaceae</taxon>
        <taxon>Streptococcus</taxon>
    </lineage>
</organism>
<gene>
    <name evidence="2" type="ORF">SMU82_09540</name>
</gene>
<keyword evidence="1" id="KW-0812">Transmembrane</keyword>
<reference evidence="2 3" key="1">
    <citation type="journal article" date="2013" name="Mol. Biol. Evol.">
        <title>Evolutionary and population genomics of the cavity causing bacteria Streptococcus mutans.</title>
        <authorList>
            <person name="Cornejo O.E."/>
            <person name="Lefebure T."/>
            <person name="Pavinski Bitar P.D."/>
            <person name="Lang P."/>
            <person name="Richards V.P."/>
            <person name="Eilertson K."/>
            <person name="Do T."/>
            <person name="Beighton D."/>
            <person name="Zeng L."/>
            <person name="Ahn S.J."/>
            <person name="Burne R.A."/>
            <person name="Siepel A."/>
            <person name="Bustamante C.D."/>
            <person name="Stanhope M.J."/>
        </authorList>
    </citation>
    <scope>NUCLEOTIDE SEQUENCE [LARGE SCALE GENOMIC DNA]</scope>
    <source>
        <strain evidence="2 3">SM6</strain>
    </source>
</reference>
<feature type="transmembrane region" description="Helical" evidence="1">
    <location>
        <begin position="35"/>
        <end position="54"/>
    </location>
</feature>
<dbReference type="EMBL" id="AHSR01000060">
    <property type="protein sequence ID" value="EMC21471.1"/>
    <property type="molecule type" value="Genomic_DNA"/>
</dbReference>
<dbReference type="AlphaFoldDB" id="A0A829BK53"/>
<evidence type="ECO:0000313" key="3">
    <source>
        <dbReference type="Proteomes" id="UP000011676"/>
    </source>
</evidence>
<evidence type="ECO:0000256" key="1">
    <source>
        <dbReference type="SAM" id="Phobius"/>
    </source>
</evidence>
<proteinExistence type="predicted"/>
<evidence type="ECO:0000313" key="2">
    <source>
        <dbReference type="EMBL" id="EMC21471.1"/>
    </source>
</evidence>
<keyword evidence="1" id="KW-1133">Transmembrane helix</keyword>
<feature type="transmembrane region" description="Helical" evidence="1">
    <location>
        <begin position="108"/>
        <end position="128"/>
    </location>
</feature>
<dbReference type="RefSeq" id="WP_002283963.1">
    <property type="nucleotide sequence ID" value="NZ_AHSR01000060.1"/>
</dbReference>
<accession>A0A829BK53</accession>
<name>A0A829BK53_STRMG</name>
<comment type="caution">
    <text evidence="2">The sequence shown here is derived from an EMBL/GenBank/DDBJ whole genome shotgun (WGS) entry which is preliminary data.</text>
</comment>
<keyword evidence="1" id="KW-0472">Membrane</keyword>
<dbReference type="Proteomes" id="UP000011676">
    <property type="component" value="Unassembled WGS sequence"/>
</dbReference>
<protein>
    <submittedName>
        <fullName evidence="2">Uncharacterized protein</fullName>
    </submittedName>
</protein>